<evidence type="ECO:0000313" key="5">
    <source>
        <dbReference type="EMBL" id="KAH0777848.1"/>
    </source>
</evidence>
<feature type="domain" description="FF" evidence="4">
    <location>
        <begin position="509"/>
        <end position="564"/>
    </location>
</feature>
<keyword evidence="1" id="KW-0175">Coiled coil</keyword>
<evidence type="ECO:0000256" key="1">
    <source>
        <dbReference type="SAM" id="Coils"/>
    </source>
</evidence>
<feature type="region of interest" description="Disordered" evidence="2">
    <location>
        <begin position="862"/>
        <end position="1041"/>
    </location>
</feature>
<feature type="region of interest" description="Disordered" evidence="2">
    <location>
        <begin position="283"/>
        <end position="308"/>
    </location>
</feature>
<dbReference type="InterPro" id="IPR002713">
    <property type="entry name" value="FF_domain"/>
</dbReference>
<dbReference type="Gene3D" id="2.20.70.10">
    <property type="match status" value="2"/>
</dbReference>
<dbReference type="Pfam" id="PF25432">
    <property type="entry name" value="FF_PRPF40A"/>
    <property type="match status" value="1"/>
</dbReference>
<dbReference type="Pfam" id="PF01846">
    <property type="entry name" value="FF"/>
    <property type="match status" value="4"/>
</dbReference>
<organism evidence="5 6">
    <name type="scientific">Solanum tuberosum</name>
    <name type="common">Potato</name>
    <dbReference type="NCBI Taxonomy" id="4113"/>
    <lineage>
        <taxon>Eukaryota</taxon>
        <taxon>Viridiplantae</taxon>
        <taxon>Streptophyta</taxon>
        <taxon>Embryophyta</taxon>
        <taxon>Tracheophyta</taxon>
        <taxon>Spermatophyta</taxon>
        <taxon>Magnoliopsida</taxon>
        <taxon>eudicotyledons</taxon>
        <taxon>Gunneridae</taxon>
        <taxon>Pentapetalae</taxon>
        <taxon>asterids</taxon>
        <taxon>lamiids</taxon>
        <taxon>Solanales</taxon>
        <taxon>Solanaceae</taxon>
        <taxon>Solanoideae</taxon>
        <taxon>Solaneae</taxon>
        <taxon>Solanum</taxon>
    </lineage>
</organism>
<feature type="domain" description="WW" evidence="3">
    <location>
        <begin position="246"/>
        <end position="279"/>
    </location>
</feature>
<dbReference type="InterPro" id="IPR036517">
    <property type="entry name" value="FF_domain_sf"/>
</dbReference>
<feature type="compositionally biased region" description="Basic and acidic residues" evidence="2">
    <location>
        <begin position="862"/>
        <end position="882"/>
    </location>
</feature>
<feature type="compositionally biased region" description="Basic and acidic residues" evidence="2">
    <location>
        <begin position="1017"/>
        <end position="1034"/>
    </location>
</feature>
<reference evidence="5 6" key="1">
    <citation type="journal article" date="2021" name="bioRxiv">
        <title>Chromosome-scale and haplotype-resolved genome assembly of a tetraploid potato cultivar.</title>
        <authorList>
            <person name="Sun H."/>
            <person name="Jiao W.-B."/>
            <person name="Krause K."/>
            <person name="Campoy J.A."/>
            <person name="Goel M."/>
            <person name="Folz-Donahue K."/>
            <person name="Kukat C."/>
            <person name="Huettel B."/>
            <person name="Schneeberger K."/>
        </authorList>
    </citation>
    <scope>NUCLEOTIDE SEQUENCE [LARGE SCALE GENOMIC DNA]</scope>
    <source>
        <strain evidence="5">SolTubOtavaFocal</strain>
        <tissue evidence="5">Leaves</tissue>
    </source>
</reference>
<dbReference type="PROSITE" id="PS51676">
    <property type="entry name" value="FF"/>
    <property type="match status" value="3"/>
</dbReference>
<sequence length="1041" mass="119060">MSFYFFMIASGFGHPAMANNSHFTGMQPPIPPLAGPPQGAIPSMSLQFQPMLPPQQAQPYVSGSSQHFQPLGHANVVMPPQPSQIQFPQPMQQVAGRPVVGGHSMSQGPPNPHDFQRNPPMSNNHMPGSGGPSFPLSSSYNQVNADSSSSQYQTQIHDHRFPSGVQPWMPTSNHNVNSATTMQNTGELAAPLVDPEANNGVDSVETTPSDWIEHTSRNGKKYYYNRRTRISSWEKPLELMTETERADASTDWREFTSPAGRKYYYNKVTRKSKWKMPDEVKLAREKDTTSHASDFGSISSVKTSSPGADGSFVSARGAMTSPIAVSPVANLPAIVASESSSLSGKVSSPTIDAVEMQNSSEPASPAVANSEKIGIAVTLGNSVTIPVSSETTSAQDAVACDDGVSPENREEVKQDAAITGIGSATPSEEKTVELGPLVYESKVEAKNAFKTLLESANIGSDCTWDQAMRAIINDRRYGALKSLGERKQAFNEYLSQRKKLEAEERRVKQKKAREDFRIMLEDCKELLPSSRWSKAISIFEHDERFKAVERAKDREDLFEDYKEELEKKERARALEEQKRNRVEYLEFLKSCDFIKASSQWRKVQDRLEADERCPRLEKIDRLEIFQEYIRDLEREEEEKRKLRMEELRKAERKNRDEFRKLMEEHVAVGMLNAKTNWRDYCIKIKDIAAYLAVSSNTSGSSAKDLFADVVDELDKQYLDDKSRIRDAVRMTEIGLTSTWTLDDFKDAIAKYISSPPISDTNLKLVFEELLERAREREEKEAKKRKRLADEFYELLHASKEITASSKWEDCESLFGDRKGPTFAFIDLELVIMAAKLLMKIMGDESLLLEIFDKFVNELKEKAKEKDRKRQEDKARKEKERKDREKKKEKHRRDKHRGDKSRKERERSKKDSTDSDKEIKRSGSDRDKRDSDKEIRRSGSDRDKKDSDKEIKRSGSDRDKKHRKRHRRSSDDDENEKDHSRSSYRRDSDYKKLKQMDQHSRSLEANSEGQHKKRKRDHRSDSHRDGDYEDHKDWEFGEDEEV</sequence>
<feature type="region of interest" description="Disordered" evidence="2">
    <location>
        <begin position="83"/>
        <end position="148"/>
    </location>
</feature>
<dbReference type="PROSITE" id="PS50020">
    <property type="entry name" value="WW_DOMAIN_2"/>
    <property type="match status" value="2"/>
</dbReference>
<feature type="domain" description="FF" evidence="4">
    <location>
        <begin position="577"/>
        <end position="631"/>
    </location>
</feature>
<accession>A0ABQ7WAS2</accession>
<dbReference type="SUPFAM" id="SSF81698">
    <property type="entry name" value="FF domain"/>
    <property type="match status" value="4"/>
</dbReference>
<feature type="compositionally biased region" description="Basic and acidic residues" evidence="2">
    <location>
        <begin position="975"/>
        <end position="1001"/>
    </location>
</feature>
<proteinExistence type="predicted"/>
<dbReference type="Proteomes" id="UP000826656">
    <property type="component" value="Unassembled WGS sequence"/>
</dbReference>
<feature type="domain" description="FF" evidence="4">
    <location>
        <begin position="442"/>
        <end position="496"/>
    </location>
</feature>
<feature type="coiled-coil region" evidence="1">
    <location>
        <begin position="486"/>
        <end position="513"/>
    </location>
</feature>
<feature type="coiled-coil region" evidence="1">
    <location>
        <begin position="622"/>
        <end position="664"/>
    </location>
</feature>
<evidence type="ECO:0000259" key="4">
    <source>
        <dbReference type="PROSITE" id="PS51676"/>
    </source>
</evidence>
<feature type="coiled-coil region" evidence="1">
    <location>
        <begin position="548"/>
        <end position="581"/>
    </location>
</feature>
<gene>
    <name evidence="5" type="ORF">KY290_009259</name>
</gene>
<keyword evidence="6" id="KW-1185">Reference proteome</keyword>
<dbReference type="PANTHER" id="PTHR11864">
    <property type="entry name" value="PRE-MRNA-PROCESSING PROTEIN PRP40"/>
    <property type="match status" value="1"/>
</dbReference>
<name>A0ABQ7WAS2_SOLTU</name>
<dbReference type="Gene3D" id="1.10.10.440">
    <property type="entry name" value="FF domain"/>
    <property type="match status" value="4"/>
</dbReference>
<dbReference type="SMART" id="SM00456">
    <property type="entry name" value="WW"/>
    <property type="match status" value="2"/>
</dbReference>
<feature type="compositionally biased region" description="Low complexity" evidence="2">
    <location>
        <begin position="83"/>
        <end position="93"/>
    </location>
</feature>
<dbReference type="PANTHER" id="PTHR11864:SF0">
    <property type="entry name" value="PRP40 PRE-MRNA PROCESSING FACTOR 40 HOMOLOG A (YEAST)"/>
    <property type="match status" value="1"/>
</dbReference>
<dbReference type="InterPro" id="IPR039726">
    <property type="entry name" value="Prp40-like"/>
</dbReference>
<dbReference type="EMBL" id="JAIVGD010000003">
    <property type="protein sequence ID" value="KAH0777848.1"/>
    <property type="molecule type" value="Genomic_DNA"/>
</dbReference>
<feature type="compositionally biased region" description="Basic residues" evidence="2">
    <location>
        <begin position="883"/>
        <end position="899"/>
    </location>
</feature>
<evidence type="ECO:0000259" key="3">
    <source>
        <dbReference type="PROSITE" id="PS50020"/>
    </source>
</evidence>
<dbReference type="PROSITE" id="PS01159">
    <property type="entry name" value="WW_DOMAIN_1"/>
    <property type="match status" value="1"/>
</dbReference>
<dbReference type="InterPro" id="IPR036020">
    <property type="entry name" value="WW_dom_sf"/>
</dbReference>
<dbReference type="SMART" id="SM00441">
    <property type="entry name" value="FF"/>
    <property type="match status" value="4"/>
</dbReference>
<feature type="compositionally biased region" description="Polar residues" evidence="2">
    <location>
        <begin position="290"/>
        <end position="306"/>
    </location>
</feature>
<evidence type="ECO:0008006" key="7">
    <source>
        <dbReference type="Google" id="ProtNLM"/>
    </source>
</evidence>
<dbReference type="SUPFAM" id="SSF51045">
    <property type="entry name" value="WW domain"/>
    <property type="match status" value="2"/>
</dbReference>
<feature type="domain" description="WW" evidence="3">
    <location>
        <begin position="205"/>
        <end position="238"/>
    </location>
</feature>
<dbReference type="CDD" id="cd00201">
    <property type="entry name" value="WW"/>
    <property type="match status" value="2"/>
</dbReference>
<protein>
    <recommendedName>
        <fullName evidence="7">Pre-mRNA-processing protein 40A</fullName>
    </recommendedName>
</protein>
<evidence type="ECO:0000313" key="6">
    <source>
        <dbReference type="Proteomes" id="UP000826656"/>
    </source>
</evidence>
<comment type="caution">
    <text evidence="5">The sequence shown here is derived from an EMBL/GenBank/DDBJ whole genome shotgun (WGS) entry which is preliminary data.</text>
</comment>
<dbReference type="Pfam" id="PF00397">
    <property type="entry name" value="WW"/>
    <property type="match status" value="2"/>
</dbReference>
<evidence type="ECO:0000256" key="2">
    <source>
        <dbReference type="SAM" id="MobiDB-lite"/>
    </source>
</evidence>
<feature type="compositionally biased region" description="Basic and acidic residues" evidence="2">
    <location>
        <begin position="900"/>
        <end position="958"/>
    </location>
</feature>
<dbReference type="InterPro" id="IPR001202">
    <property type="entry name" value="WW_dom"/>
</dbReference>